<dbReference type="AlphaFoldDB" id="A0A382Q8J6"/>
<dbReference type="Gene3D" id="2.60.120.620">
    <property type="entry name" value="q2cbj1_9rhob like domain"/>
    <property type="match status" value="1"/>
</dbReference>
<organism evidence="1">
    <name type="scientific">marine metagenome</name>
    <dbReference type="NCBI Taxonomy" id="408172"/>
    <lineage>
        <taxon>unclassified sequences</taxon>
        <taxon>metagenomes</taxon>
        <taxon>ecological metagenomes</taxon>
    </lineage>
</organism>
<evidence type="ECO:0000313" key="1">
    <source>
        <dbReference type="EMBL" id="SVC81255.1"/>
    </source>
</evidence>
<sequence>MHGLYETVHNDWSGDINDYDMSPYTDSSEAFHDGDYDEIKKRAKLDGYLYIKGIVDVERNMSLRDDVLRICNEQNLLLKDDILRDDVDVNSGSGPTVFWDNFVKLQSF</sequence>
<dbReference type="EMBL" id="UINC01112363">
    <property type="protein sequence ID" value="SVC81255.1"/>
    <property type="molecule type" value="Genomic_DNA"/>
</dbReference>
<gene>
    <name evidence="1" type="ORF">METZ01_LOCUS334109</name>
</gene>
<proteinExistence type="predicted"/>
<feature type="non-terminal residue" evidence="1">
    <location>
        <position position="108"/>
    </location>
</feature>
<protein>
    <submittedName>
        <fullName evidence="1">Uncharacterized protein</fullName>
    </submittedName>
</protein>
<accession>A0A382Q8J6</accession>
<name>A0A382Q8J6_9ZZZZ</name>
<reference evidence="1" key="1">
    <citation type="submission" date="2018-05" db="EMBL/GenBank/DDBJ databases">
        <authorList>
            <person name="Lanie J.A."/>
            <person name="Ng W.-L."/>
            <person name="Kazmierczak K.M."/>
            <person name="Andrzejewski T.M."/>
            <person name="Davidsen T.M."/>
            <person name="Wayne K.J."/>
            <person name="Tettelin H."/>
            <person name="Glass J.I."/>
            <person name="Rusch D."/>
            <person name="Podicherti R."/>
            <person name="Tsui H.-C.T."/>
            <person name="Winkler M.E."/>
        </authorList>
    </citation>
    <scope>NUCLEOTIDE SEQUENCE</scope>
</reference>